<dbReference type="RefSeq" id="XP_064672290.1">
    <property type="nucleotide sequence ID" value="XM_064814731.1"/>
</dbReference>
<proteinExistence type="predicted"/>
<dbReference type="GeneID" id="89938856"/>
<evidence type="ECO:0000313" key="2">
    <source>
        <dbReference type="Proteomes" id="UP001302812"/>
    </source>
</evidence>
<dbReference type="EMBL" id="MU853336">
    <property type="protein sequence ID" value="KAK4114720.1"/>
    <property type="molecule type" value="Genomic_DNA"/>
</dbReference>
<dbReference type="AlphaFoldDB" id="A0AAN6THW1"/>
<evidence type="ECO:0000313" key="1">
    <source>
        <dbReference type="EMBL" id="KAK4114720.1"/>
    </source>
</evidence>
<keyword evidence="2" id="KW-1185">Reference proteome</keyword>
<dbReference type="SUPFAM" id="SSF81383">
    <property type="entry name" value="F-box domain"/>
    <property type="match status" value="1"/>
</dbReference>
<protein>
    <recommendedName>
        <fullName evidence="3">F-box domain-containing protein</fullName>
    </recommendedName>
</protein>
<accession>A0AAN6THW1</accession>
<sequence>MDRFNPQFGSRLPRMPSEVLIHIASFLLPSELGNVRLACKTLEHKLFNFFSHTFFHTKKCMVTTDSLQTLLAISKHPALSPCLRRVLISTERPFINTGYDLEEKHRMHLGVADHYSWMTTGALRDVLAEAFGNLSNLDAVSIGHFDCRVAGAPSGQSMNVFQNWQDKNPGYIDQLLSIVIAALATAQARPQSIEAAISWSSRRRCGLTDHAFSIAPPLEASVTPLLSGLRSLHFVLRGVRGGYYDMVRKFLSLTRNLTWLRLGITADISPASLPGFDIDKDIEEFLSWLALEETERPTNHFDTPPTALRHLERLDLGPLFCRSQTLLRLAAKYGPTLRWLSLGTVCLPKPDPFDRKVNPWSTFLLKLTEAPGLHLRMLELDHLQVVSSGSVAYVLFPNPNTGALVKTRTFSAHLTNLGEAVKEAVKEITVK</sequence>
<reference evidence="1" key="2">
    <citation type="submission" date="2023-05" db="EMBL/GenBank/DDBJ databases">
        <authorList>
            <consortium name="Lawrence Berkeley National Laboratory"/>
            <person name="Steindorff A."/>
            <person name="Hensen N."/>
            <person name="Bonometti L."/>
            <person name="Westerberg I."/>
            <person name="Brannstrom I.O."/>
            <person name="Guillou S."/>
            <person name="Cros-Aarteil S."/>
            <person name="Calhoun S."/>
            <person name="Haridas S."/>
            <person name="Kuo A."/>
            <person name="Mondo S."/>
            <person name="Pangilinan J."/>
            <person name="Riley R."/>
            <person name="Labutti K."/>
            <person name="Andreopoulos B."/>
            <person name="Lipzen A."/>
            <person name="Chen C."/>
            <person name="Yanf M."/>
            <person name="Daum C."/>
            <person name="Ng V."/>
            <person name="Clum A."/>
            <person name="Ohm R."/>
            <person name="Martin F."/>
            <person name="Silar P."/>
            <person name="Natvig D."/>
            <person name="Lalanne C."/>
            <person name="Gautier V."/>
            <person name="Ament-Velasquez S.L."/>
            <person name="Kruys A."/>
            <person name="Hutchinson M.I."/>
            <person name="Powell A.J."/>
            <person name="Barry K."/>
            <person name="Miller A.N."/>
            <person name="Grigoriev I.V."/>
            <person name="Debuchy R."/>
            <person name="Gladieux P."/>
            <person name="Thoren M.H."/>
            <person name="Johannesson H."/>
        </authorList>
    </citation>
    <scope>NUCLEOTIDE SEQUENCE</scope>
    <source>
        <strain evidence="1">CBS 508.74</strain>
    </source>
</reference>
<gene>
    <name evidence="1" type="ORF">N656DRAFT_776899</name>
</gene>
<dbReference type="InterPro" id="IPR036047">
    <property type="entry name" value="F-box-like_dom_sf"/>
</dbReference>
<dbReference type="Proteomes" id="UP001302812">
    <property type="component" value="Unassembled WGS sequence"/>
</dbReference>
<evidence type="ECO:0008006" key="3">
    <source>
        <dbReference type="Google" id="ProtNLM"/>
    </source>
</evidence>
<reference evidence="1" key="1">
    <citation type="journal article" date="2023" name="Mol. Phylogenet. Evol.">
        <title>Genome-scale phylogeny and comparative genomics of the fungal order Sordariales.</title>
        <authorList>
            <person name="Hensen N."/>
            <person name="Bonometti L."/>
            <person name="Westerberg I."/>
            <person name="Brannstrom I.O."/>
            <person name="Guillou S."/>
            <person name="Cros-Aarteil S."/>
            <person name="Calhoun S."/>
            <person name="Haridas S."/>
            <person name="Kuo A."/>
            <person name="Mondo S."/>
            <person name="Pangilinan J."/>
            <person name="Riley R."/>
            <person name="LaButti K."/>
            <person name="Andreopoulos B."/>
            <person name="Lipzen A."/>
            <person name="Chen C."/>
            <person name="Yan M."/>
            <person name="Daum C."/>
            <person name="Ng V."/>
            <person name="Clum A."/>
            <person name="Steindorff A."/>
            <person name="Ohm R.A."/>
            <person name="Martin F."/>
            <person name="Silar P."/>
            <person name="Natvig D.O."/>
            <person name="Lalanne C."/>
            <person name="Gautier V."/>
            <person name="Ament-Velasquez S.L."/>
            <person name="Kruys A."/>
            <person name="Hutchinson M.I."/>
            <person name="Powell A.J."/>
            <person name="Barry K."/>
            <person name="Miller A.N."/>
            <person name="Grigoriev I.V."/>
            <person name="Debuchy R."/>
            <person name="Gladieux P."/>
            <person name="Hiltunen Thoren M."/>
            <person name="Johannesson H."/>
        </authorList>
    </citation>
    <scope>NUCLEOTIDE SEQUENCE</scope>
    <source>
        <strain evidence="1">CBS 508.74</strain>
    </source>
</reference>
<dbReference type="CDD" id="cd09917">
    <property type="entry name" value="F-box_SF"/>
    <property type="match status" value="1"/>
</dbReference>
<organism evidence="1 2">
    <name type="scientific">Canariomyces notabilis</name>
    <dbReference type="NCBI Taxonomy" id="2074819"/>
    <lineage>
        <taxon>Eukaryota</taxon>
        <taxon>Fungi</taxon>
        <taxon>Dikarya</taxon>
        <taxon>Ascomycota</taxon>
        <taxon>Pezizomycotina</taxon>
        <taxon>Sordariomycetes</taxon>
        <taxon>Sordariomycetidae</taxon>
        <taxon>Sordariales</taxon>
        <taxon>Chaetomiaceae</taxon>
        <taxon>Canariomyces</taxon>
    </lineage>
</organism>
<name>A0AAN6THW1_9PEZI</name>
<comment type="caution">
    <text evidence="1">The sequence shown here is derived from an EMBL/GenBank/DDBJ whole genome shotgun (WGS) entry which is preliminary data.</text>
</comment>